<dbReference type="EMBL" id="NCKV01006952">
    <property type="protein sequence ID" value="RWS23178.1"/>
    <property type="molecule type" value="Genomic_DNA"/>
</dbReference>
<evidence type="ECO:0000313" key="4">
    <source>
        <dbReference type="Proteomes" id="UP000288716"/>
    </source>
</evidence>
<reference evidence="3 4" key="1">
    <citation type="journal article" date="2018" name="Gigascience">
        <title>Genomes of trombidid mites reveal novel predicted allergens and laterally-transferred genes associated with secondary metabolism.</title>
        <authorList>
            <person name="Dong X."/>
            <person name="Chaisiri K."/>
            <person name="Xia D."/>
            <person name="Armstrong S.D."/>
            <person name="Fang Y."/>
            <person name="Donnelly M.J."/>
            <person name="Kadowaki T."/>
            <person name="McGarry J.W."/>
            <person name="Darby A.C."/>
            <person name="Makepeace B.L."/>
        </authorList>
    </citation>
    <scope>NUCLEOTIDE SEQUENCE [LARGE SCALE GENOMIC DNA]</scope>
    <source>
        <strain evidence="3">UoL-UT</strain>
    </source>
</reference>
<comment type="similarity">
    <text evidence="1">Belongs to the DDAH family.</text>
</comment>
<dbReference type="STRING" id="299467.A0A443S6K3"/>
<dbReference type="AlphaFoldDB" id="A0A443S6K3"/>
<keyword evidence="4" id="KW-1185">Reference proteome</keyword>
<proteinExistence type="inferred from homology"/>
<protein>
    <submittedName>
        <fullName evidence="3">N(G):N(G)-dimethylarginine dimethylaminohydrolase 1-like protein</fullName>
    </submittedName>
</protein>
<gene>
    <name evidence="3" type="ORF">B4U80_13425</name>
</gene>
<dbReference type="InterPro" id="IPR033199">
    <property type="entry name" value="DDAH-like"/>
</dbReference>
<dbReference type="PANTHER" id="PTHR12737:SF9">
    <property type="entry name" value="DIMETHYLARGININASE"/>
    <property type="match status" value="1"/>
</dbReference>
<sequence>MISNYGRYTHAIVSRVPNSFVNALNTSETIDLHEARKEQVEYTKLLRSLGLDVIELPADESLPDSPFVEDTVVVCNGIALICKPGHYSRTKEVR</sequence>
<comment type="caution">
    <text evidence="3">The sequence shown here is derived from an EMBL/GenBank/DDBJ whole genome shotgun (WGS) entry which is preliminary data.</text>
</comment>
<dbReference type="PANTHER" id="PTHR12737">
    <property type="entry name" value="DIMETHYLARGININE DIMETHYLAMINOHYDROLASE"/>
    <property type="match status" value="1"/>
</dbReference>
<accession>A0A443S6K3</accession>
<organism evidence="3 4">
    <name type="scientific">Leptotrombidium deliense</name>
    <dbReference type="NCBI Taxonomy" id="299467"/>
    <lineage>
        <taxon>Eukaryota</taxon>
        <taxon>Metazoa</taxon>
        <taxon>Ecdysozoa</taxon>
        <taxon>Arthropoda</taxon>
        <taxon>Chelicerata</taxon>
        <taxon>Arachnida</taxon>
        <taxon>Acari</taxon>
        <taxon>Acariformes</taxon>
        <taxon>Trombidiformes</taxon>
        <taxon>Prostigmata</taxon>
        <taxon>Anystina</taxon>
        <taxon>Parasitengona</taxon>
        <taxon>Trombiculoidea</taxon>
        <taxon>Trombiculidae</taxon>
        <taxon>Leptotrombidium</taxon>
    </lineage>
</organism>
<dbReference type="Proteomes" id="UP000288716">
    <property type="component" value="Unassembled WGS sequence"/>
</dbReference>
<evidence type="ECO:0000313" key="3">
    <source>
        <dbReference type="EMBL" id="RWS23178.1"/>
    </source>
</evidence>
<dbReference type="GO" id="GO:0006525">
    <property type="term" value="P:arginine metabolic process"/>
    <property type="evidence" value="ECO:0007669"/>
    <property type="project" value="TreeGrafter"/>
</dbReference>
<dbReference type="GO" id="GO:0000052">
    <property type="term" value="P:citrulline metabolic process"/>
    <property type="evidence" value="ECO:0007669"/>
    <property type="project" value="TreeGrafter"/>
</dbReference>
<dbReference type="GO" id="GO:0045429">
    <property type="term" value="P:positive regulation of nitric oxide biosynthetic process"/>
    <property type="evidence" value="ECO:0007669"/>
    <property type="project" value="TreeGrafter"/>
</dbReference>
<dbReference type="OrthoDB" id="6483081at2759"/>
<evidence type="ECO:0000256" key="2">
    <source>
        <dbReference type="ARBA" id="ARBA00022801"/>
    </source>
</evidence>
<dbReference type="SUPFAM" id="SSF55909">
    <property type="entry name" value="Pentein"/>
    <property type="match status" value="1"/>
</dbReference>
<dbReference type="GO" id="GO:0016597">
    <property type="term" value="F:amino acid binding"/>
    <property type="evidence" value="ECO:0007669"/>
    <property type="project" value="TreeGrafter"/>
</dbReference>
<name>A0A443S6K3_9ACAR</name>
<keyword evidence="2 3" id="KW-0378">Hydrolase</keyword>
<dbReference type="Gene3D" id="3.75.10.10">
    <property type="entry name" value="L-arginine/glycine Amidinotransferase, Chain A"/>
    <property type="match status" value="1"/>
</dbReference>
<evidence type="ECO:0000256" key="1">
    <source>
        <dbReference type="ARBA" id="ARBA00008532"/>
    </source>
</evidence>
<dbReference type="GO" id="GO:0016403">
    <property type="term" value="F:dimethylargininase activity"/>
    <property type="evidence" value="ECO:0007669"/>
    <property type="project" value="TreeGrafter"/>
</dbReference>
<dbReference type="VEuPathDB" id="VectorBase:LDEU008862"/>